<name>A0A8S5RY11_9CAUD</name>
<feature type="domain" description="Calcineurin-like phosphoesterase" evidence="1">
    <location>
        <begin position="9"/>
        <end position="136"/>
    </location>
</feature>
<dbReference type="Pfam" id="PF00149">
    <property type="entry name" value="Metallophos"/>
    <property type="match status" value="1"/>
</dbReference>
<protein>
    <submittedName>
        <fullName evidence="2">Metallophosphatase domain protein</fullName>
    </submittedName>
</protein>
<dbReference type="InterPro" id="IPR029052">
    <property type="entry name" value="Metallo-depent_PP-like"/>
</dbReference>
<evidence type="ECO:0000313" key="2">
    <source>
        <dbReference type="EMBL" id="DAF43652.1"/>
    </source>
</evidence>
<evidence type="ECO:0000259" key="1">
    <source>
        <dbReference type="Pfam" id="PF00149"/>
    </source>
</evidence>
<reference evidence="2" key="1">
    <citation type="journal article" date="2021" name="Proc. Natl. Acad. Sci. U.S.A.">
        <title>A Catalog of Tens of Thousands of Viruses from Human Metagenomes Reveals Hidden Associations with Chronic Diseases.</title>
        <authorList>
            <person name="Tisza M.J."/>
            <person name="Buck C.B."/>
        </authorList>
    </citation>
    <scope>NUCLEOTIDE SEQUENCE</scope>
    <source>
        <strain evidence="2">CtNQV2</strain>
    </source>
</reference>
<organism evidence="2">
    <name type="scientific">Myoviridae sp. ctNQV2</name>
    <dbReference type="NCBI Taxonomy" id="2827683"/>
    <lineage>
        <taxon>Viruses</taxon>
        <taxon>Duplodnaviria</taxon>
        <taxon>Heunggongvirae</taxon>
        <taxon>Uroviricota</taxon>
        <taxon>Caudoviricetes</taxon>
    </lineage>
</organism>
<dbReference type="SUPFAM" id="SSF56300">
    <property type="entry name" value="Metallo-dependent phosphatases"/>
    <property type="match status" value="1"/>
</dbReference>
<dbReference type="Gene3D" id="3.60.21.10">
    <property type="match status" value="1"/>
</dbReference>
<sequence length="216" mass="25392">MENKLNTPKIWFTSDCHISHKNVIKHCPGRALAGNFNIDDIEAHDNWLIDKWNTTINKKDIVYIIGDFCFANREETIRLLGKLNGDKHLILGNHDKSSDHLFNYFKSISQIKEVKFRKSNFSFLEEDFDVIMCHYHMINWNRKHYGSVEICGHSHGRLDDYNLESPDLRVDVGIDGKLANYEFISLEKLYNFFKEKAEGKLFADYAREKKNENMLI</sequence>
<accession>A0A8S5RY11</accession>
<proteinExistence type="predicted"/>
<dbReference type="EMBL" id="BK032510">
    <property type="protein sequence ID" value="DAF43652.1"/>
    <property type="molecule type" value="Genomic_DNA"/>
</dbReference>
<dbReference type="InterPro" id="IPR004843">
    <property type="entry name" value="Calcineurin-like_PHP"/>
</dbReference>